<feature type="region of interest" description="Disordered" evidence="1">
    <location>
        <begin position="1"/>
        <end position="130"/>
    </location>
</feature>
<name>A0A8H2VS64_9HELO</name>
<dbReference type="AlphaFoldDB" id="A0A8H2VS64"/>
<evidence type="ECO:0000256" key="1">
    <source>
        <dbReference type="SAM" id="MobiDB-lite"/>
    </source>
</evidence>
<protein>
    <submittedName>
        <fullName evidence="2">C5fa8fc6-8b20-41a6-b4f6-a45eea199a66</fullName>
    </submittedName>
</protein>
<reference evidence="2" key="1">
    <citation type="submission" date="2020-10" db="EMBL/GenBank/DDBJ databases">
        <authorList>
            <person name="Kusch S."/>
        </authorList>
    </citation>
    <scope>NUCLEOTIDE SEQUENCE</scope>
    <source>
        <strain evidence="2">SwB9</strain>
    </source>
</reference>
<accession>A0A8H2VS64</accession>
<evidence type="ECO:0000313" key="3">
    <source>
        <dbReference type="Proteomes" id="UP000624404"/>
    </source>
</evidence>
<dbReference type="Proteomes" id="UP000624404">
    <property type="component" value="Unassembled WGS sequence"/>
</dbReference>
<feature type="compositionally biased region" description="Low complexity" evidence="1">
    <location>
        <begin position="107"/>
        <end position="117"/>
    </location>
</feature>
<feature type="compositionally biased region" description="Polar residues" evidence="1">
    <location>
        <begin position="1"/>
        <end position="18"/>
    </location>
</feature>
<sequence length="270" mass="29567">MSQSYDIPSSSKSTSAKIPQSGGHPSRGRSMSPDTAKSGDRRYRSRSPLRAMSPSGGRSSASGSEVMSQPGHLQNSQQDMESPWASLNESISSEPATDHETVDPPLTTVSPTNASSSPTPPEPAPLSEEEHRKLAYENLLKENLRRKNINDQAFEKTRAKLDEATNAYMAIEAEFRHLTRVVDFRFKGHGRRFGTRRSFIRNKKLTARRGRMAVRCDRAKHRHDIALTRWLMASVAANATNAALDNTQADSDTVWEALVGTGSGAASTDG</sequence>
<gene>
    <name evidence="2" type="ORF">SCLTRI_LOCUS3841</name>
</gene>
<proteinExistence type="predicted"/>
<dbReference type="OrthoDB" id="3557142at2759"/>
<feature type="compositionally biased region" description="Polar residues" evidence="1">
    <location>
        <begin position="65"/>
        <end position="95"/>
    </location>
</feature>
<evidence type="ECO:0000313" key="2">
    <source>
        <dbReference type="EMBL" id="CAD6444049.1"/>
    </source>
</evidence>
<keyword evidence="3" id="KW-1185">Reference proteome</keyword>
<feature type="compositionally biased region" description="Low complexity" evidence="1">
    <location>
        <begin position="53"/>
        <end position="64"/>
    </location>
</feature>
<organism evidence="2 3">
    <name type="scientific">Sclerotinia trifoliorum</name>
    <dbReference type="NCBI Taxonomy" id="28548"/>
    <lineage>
        <taxon>Eukaryota</taxon>
        <taxon>Fungi</taxon>
        <taxon>Dikarya</taxon>
        <taxon>Ascomycota</taxon>
        <taxon>Pezizomycotina</taxon>
        <taxon>Leotiomycetes</taxon>
        <taxon>Helotiales</taxon>
        <taxon>Sclerotiniaceae</taxon>
        <taxon>Sclerotinia</taxon>
    </lineage>
</organism>
<comment type="caution">
    <text evidence="2">The sequence shown here is derived from an EMBL/GenBank/DDBJ whole genome shotgun (WGS) entry which is preliminary data.</text>
</comment>
<dbReference type="EMBL" id="CAJHIA010000011">
    <property type="protein sequence ID" value="CAD6444049.1"/>
    <property type="molecule type" value="Genomic_DNA"/>
</dbReference>